<accession>A0A4R4VVC7</accession>
<keyword evidence="3" id="KW-0808">Transferase</keyword>
<proteinExistence type="predicted"/>
<evidence type="ECO:0000256" key="1">
    <source>
        <dbReference type="SAM" id="MobiDB-lite"/>
    </source>
</evidence>
<dbReference type="EMBL" id="SMKS01000017">
    <property type="protein sequence ID" value="TDD06395.1"/>
    <property type="molecule type" value="Genomic_DNA"/>
</dbReference>
<dbReference type="Pfam" id="PF01636">
    <property type="entry name" value="APH"/>
    <property type="match status" value="1"/>
</dbReference>
<dbReference type="Proteomes" id="UP000295674">
    <property type="component" value="Unassembled WGS sequence"/>
</dbReference>
<name>A0A4R4VVC7_9PSEU</name>
<feature type="region of interest" description="Disordered" evidence="1">
    <location>
        <begin position="1"/>
        <end position="25"/>
    </location>
</feature>
<dbReference type="InterPro" id="IPR011009">
    <property type="entry name" value="Kinase-like_dom_sf"/>
</dbReference>
<reference evidence="3 4" key="1">
    <citation type="submission" date="2019-03" db="EMBL/GenBank/DDBJ databases">
        <title>Draft genome sequences of novel Actinobacteria.</title>
        <authorList>
            <person name="Sahin N."/>
            <person name="Ay H."/>
            <person name="Saygin H."/>
        </authorList>
    </citation>
    <scope>NUCLEOTIDE SEQUENCE [LARGE SCALE GENOMIC DNA]</scope>
    <source>
        <strain evidence="3 4">16K309</strain>
    </source>
</reference>
<dbReference type="Gene3D" id="3.30.200.20">
    <property type="entry name" value="Phosphorylase Kinase, domain 1"/>
    <property type="match status" value="1"/>
</dbReference>
<protein>
    <submittedName>
        <fullName evidence="3">Phosphotransferase family protein</fullName>
    </submittedName>
</protein>
<dbReference type="InterPro" id="IPR041726">
    <property type="entry name" value="ACAD10_11_N"/>
</dbReference>
<dbReference type="GO" id="GO:0016740">
    <property type="term" value="F:transferase activity"/>
    <property type="evidence" value="ECO:0007669"/>
    <property type="project" value="UniProtKB-KW"/>
</dbReference>
<feature type="domain" description="Aminoglycoside phosphotransferase" evidence="2">
    <location>
        <begin position="52"/>
        <end position="274"/>
    </location>
</feature>
<organism evidence="3 4">
    <name type="scientific">Saccharopolyspora terrae</name>
    <dbReference type="NCBI Taxonomy" id="2530384"/>
    <lineage>
        <taxon>Bacteria</taxon>
        <taxon>Bacillati</taxon>
        <taxon>Actinomycetota</taxon>
        <taxon>Actinomycetes</taxon>
        <taxon>Pseudonocardiales</taxon>
        <taxon>Pseudonocardiaceae</taxon>
        <taxon>Saccharopolyspora</taxon>
    </lineage>
</organism>
<evidence type="ECO:0000259" key="2">
    <source>
        <dbReference type="Pfam" id="PF01636"/>
    </source>
</evidence>
<gene>
    <name evidence="3" type="ORF">E1181_12515</name>
</gene>
<comment type="caution">
    <text evidence="3">The sequence shown here is derived from an EMBL/GenBank/DDBJ whole genome shotgun (WGS) entry which is preliminary data.</text>
</comment>
<feature type="compositionally biased region" description="Polar residues" evidence="1">
    <location>
        <begin position="13"/>
        <end position="23"/>
    </location>
</feature>
<evidence type="ECO:0000313" key="3">
    <source>
        <dbReference type="EMBL" id="TDD06395.1"/>
    </source>
</evidence>
<dbReference type="PANTHER" id="PTHR47829">
    <property type="entry name" value="HYDROLASE, PUTATIVE (AFU_ORTHOLOGUE AFUA_1G12880)-RELATED"/>
    <property type="match status" value="1"/>
</dbReference>
<keyword evidence="4" id="KW-1185">Reference proteome</keyword>
<dbReference type="OrthoDB" id="3806873at2"/>
<dbReference type="Gene3D" id="3.90.1200.10">
    <property type="match status" value="1"/>
</dbReference>
<evidence type="ECO:0000313" key="4">
    <source>
        <dbReference type="Proteomes" id="UP000295674"/>
    </source>
</evidence>
<sequence length="366" mass="40083">MLEAGEALWRNDPLTSHNATSEQSELRELVCPEELGRLLADSLQDPAWQDMTWTLITGGKSNLTFELTSASGQLVLRRPPRGPLLPRAHDMGREVRVLHALANTTVPVPEVVVQDTTSSTIGAPFYVMEKVSGHVLRDEMPDDYARTADERRAIADSLVDVLAALHALDPDELGLADFGRPAGFLARQIKRWRDQWEASRTSEVPAVDALANELAVRMPESPPPAVVHGDFRLDNCLMSRNEPSTVAAVLDWELSTLGDPLTDVGLLLFYWREVGEAQRLLSPTVTTLPGFPGRDHLVDRYVAHTGRNVDAIHFYEAFAHFKFAVIAQGIAARVAGGAMAGQDFGDLSDEIIRIAEEGLAIIGRSA</sequence>
<dbReference type="PANTHER" id="PTHR47829:SF1">
    <property type="entry name" value="HAD FAMILY PHOSPHATASE"/>
    <property type="match status" value="1"/>
</dbReference>
<dbReference type="CDD" id="cd05154">
    <property type="entry name" value="ACAD10_11_N-like"/>
    <property type="match status" value="1"/>
</dbReference>
<dbReference type="SUPFAM" id="SSF56112">
    <property type="entry name" value="Protein kinase-like (PK-like)"/>
    <property type="match status" value="1"/>
</dbReference>
<dbReference type="InterPro" id="IPR002575">
    <property type="entry name" value="Aminoglycoside_PTrfase"/>
</dbReference>
<dbReference type="InterPro" id="IPR052898">
    <property type="entry name" value="ACAD10-like"/>
</dbReference>
<dbReference type="AlphaFoldDB" id="A0A4R4VVC7"/>